<evidence type="ECO:0000256" key="9">
    <source>
        <dbReference type="RuleBase" id="RU004006"/>
    </source>
</evidence>
<reference evidence="13" key="1">
    <citation type="submission" date="2017-09" db="EMBL/GenBank/DDBJ databases">
        <title>Depth-based differentiation of microbial function through sediment-hosted aquifers and enrichment of novel symbionts in the deep terrestrial subsurface.</title>
        <authorList>
            <person name="Probst A.J."/>
            <person name="Ladd B."/>
            <person name="Jarett J.K."/>
            <person name="Geller-Mcgrath D.E."/>
            <person name="Sieber C.M.K."/>
            <person name="Emerson J.B."/>
            <person name="Anantharaman K."/>
            <person name="Thomas B.C."/>
            <person name="Malmstrom R."/>
            <person name="Stieglmeier M."/>
            <person name="Klingl A."/>
            <person name="Woyke T."/>
            <person name="Ryan C.M."/>
            <person name="Banfield J.F."/>
        </authorList>
    </citation>
    <scope>NUCLEOTIDE SEQUENCE [LARGE SCALE GENOMIC DNA]</scope>
</reference>
<comment type="subunit">
    <text evidence="7 9">Part of the 50S ribosomal subunit.</text>
</comment>
<evidence type="ECO:0000256" key="4">
    <source>
        <dbReference type="ARBA" id="ARBA00022980"/>
    </source>
</evidence>
<dbReference type="PANTHER" id="PTHR13501">
    <property type="entry name" value="CHLOROPLAST 50S RIBOSOMAL PROTEIN L22-RELATED"/>
    <property type="match status" value="1"/>
</dbReference>
<evidence type="ECO:0000256" key="8">
    <source>
        <dbReference type="RuleBase" id="RU004005"/>
    </source>
</evidence>
<dbReference type="GO" id="GO:0003735">
    <property type="term" value="F:structural constituent of ribosome"/>
    <property type="evidence" value="ECO:0007669"/>
    <property type="project" value="InterPro"/>
</dbReference>
<gene>
    <name evidence="7" type="primary">rplV</name>
    <name evidence="12" type="ORF">COT92_01015</name>
</gene>
<dbReference type="InterPro" id="IPR036394">
    <property type="entry name" value="Ribosomal_uL22_sf"/>
</dbReference>
<dbReference type="HAMAP" id="MF_01331_B">
    <property type="entry name" value="Ribosomal_uL22_B"/>
    <property type="match status" value="1"/>
</dbReference>
<feature type="compositionally biased region" description="Basic and acidic residues" evidence="11">
    <location>
        <begin position="150"/>
        <end position="172"/>
    </location>
</feature>
<evidence type="ECO:0000256" key="6">
    <source>
        <dbReference type="ARBA" id="ARBA00035207"/>
    </source>
</evidence>
<comment type="similarity">
    <text evidence="1 7 8">Belongs to the universal ribosomal protein uL22 family.</text>
</comment>
<protein>
    <recommendedName>
        <fullName evidence="6 7">Large ribosomal subunit protein uL22</fullName>
    </recommendedName>
</protein>
<comment type="caution">
    <text evidence="12">The sequence shown here is derived from an EMBL/GenBank/DDBJ whole genome shotgun (WGS) entry which is preliminary data.</text>
</comment>
<organism evidence="12 13">
    <name type="scientific">Candidatus Doudnabacteria bacterium CG10_big_fil_rev_8_21_14_0_10_42_18</name>
    <dbReference type="NCBI Taxonomy" id="1974552"/>
    <lineage>
        <taxon>Bacteria</taxon>
        <taxon>Candidatus Doudnaibacteriota</taxon>
    </lineage>
</organism>
<dbReference type="CDD" id="cd00336">
    <property type="entry name" value="Ribosomal_L22"/>
    <property type="match status" value="1"/>
</dbReference>
<keyword evidence="4 7" id="KW-0689">Ribosomal protein</keyword>
<dbReference type="AlphaFoldDB" id="A0A2H0VBK8"/>
<dbReference type="EMBL" id="PFAK01000016">
    <property type="protein sequence ID" value="PIR96451.1"/>
    <property type="molecule type" value="Genomic_DNA"/>
</dbReference>
<dbReference type="GO" id="GO:0019843">
    <property type="term" value="F:rRNA binding"/>
    <property type="evidence" value="ECO:0007669"/>
    <property type="project" value="UniProtKB-UniRule"/>
</dbReference>
<accession>A0A2H0VBK8</accession>
<feature type="compositionally biased region" description="Basic residues" evidence="11">
    <location>
        <begin position="179"/>
        <end position="190"/>
    </location>
</feature>
<dbReference type="GO" id="GO:0006412">
    <property type="term" value="P:translation"/>
    <property type="evidence" value="ECO:0007669"/>
    <property type="project" value="UniProtKB-UniRule"/>
</dbReference>
<evidence type="ECO:0000256" key="2">
    <source>
        <dbReference type="ARBA" id="ARBA00022730"/>
    </source>
</evidence>
<evidence type="ECO:0000256" key="3">
    <source>
        <dbReference type="ARBA" id="ARBA00022884"/>
    </source>
</evidence>
<evidence type="ECO:0000256" key="11">
    <source>
        <dbReference type="SAM" id="MobiDB-lite"/>
    </source>
</evidence>
<proteinExistence type="inferred from homology"/>
<dbReference type="InterPro" id="IPR047867">
    <property type="entry name" value="Ribosomal_uL22_bac/org-type"/>
</dbReference>
<evidence type="ECO:0000256" key="7">
    <source>
        <dbReference type="HAMAP-Rule" id="MF_01331"/>
    </source>
</evidence>
<evidence type="ECO:0000313" key="13">
    <source>
        <dbReference type="Proteomes" id="UP000230922"/>
    </source>
</evidence>
<dbReference type="GO" id="GO:0015934">
    <property type="term" value="C:large ribosomal subunit"/>
    <property type="evidence" value="ECO:0007669"/>
    <property type="project" value="InterPro"/>
</dbReference>
<dbReference type="NCBIfam" id="TIGR01044">
    <property type="entry name" value="rplV_bact"/>
    <property type="match status" value="1"/>
</dbReference>
<evidence type="ECO:0000256" key="5">
    <source>
        <dbReference type="ARBA" id="ARBA00023274"/>
    </source>
</evidence>
<evidence type="ECO:0000313" key="12">
    <source>
        <dbReference type="EMBL" id="PIR96451.1"/>
    </source>
</evidence>
<evidence type="ECO:0000256" key="10">
    <source>
        <dbReference type="RuleBase" id="RU004008"/>
    </source>
</evidence>
<feature type="region of interest" description="Disordered" evidence="11">
    <location>
        <begin position="150"/>
        <end position="190"/>
    </location>
</feature>
<keyword evidence="2 7" id="KW-0699">rRNA-binding</keyword>
<comment type="function">
    <text evidence="7">The globular domain of the protein is located near the polypeptide exit tunnel on the outside of the subunit, while an extended beta-hairpin is found that lines the wall of the exit tunnel in the center of the 70S ribosome.</text>
</comment>
<dbReference type="PANTHER" id="PTHR13501:SF8">
    <property type="entry name" value="LARGE RIBOSOMAL SUBUNIT PROTEIN UL22M"/>
    <property type="match status" value="1"/>
</dbReference>
<name>A0A2H0VBK8_9BACT</name>
<evidence type="ECO:0000256" key="1">
    <source>
        <dbReference type="ARBA" id="ARBA00009451"/>
    </source>
</evidence>
<dbReference type="InterPro" id="IPR005727">
    <property type="entry name" value="Ribosomal_uL22_bac/chlpt-type"/>
</dbReference>
<dbReference type="Pfam" id="PF00237">
    <property type="entry name" value="Ribosomal_L22"/>
    <property type="match status" value="1"/>
</dbReference>
<sequence>MADKALKENTSKLVRAKASFLRISPRKMRLLTSLVKGMRVDRAMAQLQHENAKAAPMLARLIKSAVANAKNNFSLDPEKLFIKDLACNMGPSMTRYSPRARGSAFVIRKQTSHVNIVLEEKTGKVSKSAGARVSFFKKKTEITEDKEKVIQTTREAPKAEGKKSQIVKDEQQMKQSKIQQKRRLFNRKSG</sequence>
<comment type="function">
    <text evidence="7 10">This protein binds specifically to 23S rRNA; its binding is stimulated by other ribosomal proteins, e.g., L4, L17, and L20. It is important during the early stages of 50S assembly. It makes multiple contacts with different domains of the 23S rRNA in the assembled 50S subunit and ribosome.</text>
</comment>
<dbReference type="Gene3D" id="3.90.470.10">
    <property type="entry name" value="Ribosomal protein L22/L17"/>
    <property type="match status" value="1"/>
</dbReference>
<dbReference type="Proteomes" id="UP000230922">
    <property type="component" value="Unassembled WGS sequence"/>
</dbReference>
<keyword evidence="5 7" id="KW-0687">Ribonucleoprotein</keyword>
<dbReference type="InterPro" id="IPR001063">
    <property type="entry name" value="Ribosomal_uL22"/>
</dbReference>
<keyword evidence="3 7" id="KW-0694">RNA-binding</keyword>
<dbReference type="SUPFAM" id="SSF54843">
    <property type="entry name" value="Ribosomal protein L22"/>
    <property type="match status" value="1"/>
</dbReference>